<dbReference type="Proteomes" id="UP000244336">
    <property type="component" value="Chromosome 2"/>
</dbReference>
<organism evidence="1 2">
    <name type="scientific">Panicum hallii var. hallii</name>
    <dbReference type="NCBI Taxonomy" id="1504633"/>
    <lineage>
        <taxon>Eukaryota</taxon>
        <taxon>Viridiplantae</taxon>
        <taxon>Streptophyta</taxon>
        <taxon>Embryophyta</taxon>
        <taxon>Tracheophyta</taxon>
        <taxon>Spermatophyta</taxon>
        <taxon>Magnoliopsida</taxon>
        <taxon>Liliopsida</taxon>
        <taxon>Poales</taxon>
        <taxon>Poaceae</taxon>
        <taxon>PACMAD clade</taxon>
        <taxon>Panicoideae</taxon>
        <taxon>Panicodae</taxon>
        <taxon>Paniceae</taxon>
        <taxon>Panicinae</taxon>
        <taxon>Panicum</taxon>
        <taxon>Panicum sect. Panicum</taxon>
    </lineage>
</organism>
<dbReference type="EMBL" id="CM009750">
    <property type="protein sequence ID" value="PUZ70666.1"/>
    <property type="molecule type" value="Genomic_DNA"/>
</dbReference>
<proteinExistence type="predicted"/>
<accession>A0A2T7ES54</accession>
<evidence type="ECO:0000313" key="1">
    <source>
        <dbReference type="EMBL" id="PUZ70666.1"/>
    </source>
</evidence>
<protein>
    <submittedName>
        <fullName evidence="1">Uncharacterized protein</fullName>
    </submittedName>
</protein>
<dbReference type="AlphaFoldDB" id="A0A2T7ES54"/>
<evidence type="ECO:0000313" key="2">
    <source>
        <dbReference type="Proteomes" id="UP000244336"/>
    </source>
</evidence>
<reference evidence="1 2" key="1">
    <citation type="submission" date="2018-04" db="EMBL/GenBank/DDBJ databases">
        <title>WGS assembly of Panicum hallii var. hallii HAL2.</title>
        <authorList>
            <person name="Lovell J."/>
            <person name="Jenkins J."/>
            <person name="Lowry D."/>
            <person name="Mamidi S."/>
            <person name="Sreedasyam A."/>
            <person name="Weng X."/>
            <person name="Barry K."/>
            <person name="Bonette J."/>
            <person name="Campitelli B."/>
            <person name="Daum C."/>
            <person name="Gordon S."/>
            <person name="Gould B."/>
            <person name="Lipzen A."/>
            <person name="MacQueen A."/>
            <person name="Palacio-Mejia J."/>
            <person name="Plott C."/>
            <person name="Shakirov E."/>
            <person name="Shu S."/>
            <person name="Yoshinaga Y."/>
            <person name="Zane M."/>
            <person name="Rokhsar D."/>
            <person name="Grimwood J."/>
            <person name="Schmutz J."/>
            <person name="Juenger T."/>
        </authorList>
    </citation>
    <scope>NUCLEOTIDE SEQUENCE [LARGE SCALE GENOMIC DNA]</scope>
    <source>
        <strain evidence="2">cv. HAL2</strain>
    </source>
</reference>
<sequence>MAMHRDRARRSLCLCQMGRAGGRCRGEDPGEIVRAAARFASASREEWSRAS</sequence>
<keyword evidence="2" id="KW-1185">Reference proteome</keyword>
<dbReference type="Gramene" id="PUZ70666">
    <property type="protein sequence ID" value="PUZ70666"/>
    <property type="gene ID" value="GQ55_2G252100"/>
</dbReference>
<name>A0A2T7ES54_9POAL</name>
<gene>
    <name evidence="1" type="ORF">GQ55_2G252100</name>
</gene>